<keyword evidence="3" id="KW-1185">Reference proteome</keyword>
<dbReference type="AlphaFoldDB" id="A0A485KB84"/>
<evidence type="ECO:0000313" key="3">
    <source>
        <dbReference type="Proteomes" id="UP000332933"/>
    </source>
</evidence>
<accession>A0A485KB84</accession>
<dbReference type="EMBL" id="VJMH01000167">
    <property type="protein sequence ID" value="KAF0718236.1"/>
    <property type="molecule type" value="Genomic_DNA"/>
</dbReference>
<evidence type="ECO:0000313" key="1">
    <source>
        <dbReference type="EMBL" id="KAF0718236.1"/>
    </source>
</evidence>
<gene>
    <name evidence="2" type="primary">Aste57867_1805</name>
    <name evidence="1" type="ORF">As57867_001803</name>
    <name evidence="2" type="ORF">ASTE57867_1805</name>
</gene>
<dbReference type="OrthoDB" id="10561038at2759"/>
<organism evidence="2 3">
    <name type="scientific">Aphanomyces stellatus</name>
    <dbReference type="NCBI Taxonomy" id="120398"/>
    <lineage>
        <taxon>Eukaryota</taxon>
        <taxon>Sar</taxon>
        <taxon>Stramenopiles</taxon>
        <taxon>Oomycota</taxon>
        <taxon>Saprolegniomycetes</taxon>
        <taxon>Saprolegniales</taxon>
        <taxon>Verrucalvaceae</taxon>
        <taxon>Aphanomyces</taxon>
    </lineage>
</organism>
<dbReference type="EMBL" id="CAADRA010000167">
    <property type="protein sequence ID" value="VFT79014.1"/>
    <property type="molecule type" value="Genomic_DNA"/>
</dbReference>
<proteinExistence type="predicted"/>
<evidence type="ECO:0000313" key="2">
    <source>
        <dbReference type="EMBL" id="VFT79014.1"/>
    </source>
</evidence>
<reference evidence="1" key="2">
    <citation type="submission" date="2019-06" db="EMBL/GenBank/DDBJ databases">
        <title>Genomics analysis of Aphanomyces spp. identifies a new class of oomycete effector associated with host adaptation.</title>
        <authorList>
            <person name="Gaulin E."/>
        </authorList>
    </citation>
    <scope>NUCLEOTIDE SEQUENCE</scope>
    <source>
        <strain evidence="1">CBS 578.67</strain>
    </source>
</reference>
<reference evidence="2 3" key="1">
    <citation type="submission" date="2019-03" db="EMBL/GenBank/DDBJ databases">
        <authorList>
            <person name="Gaulin E."/>
            <person name="Dumas B."/>
        </authorList>
    </citation>
    <scope>NUCLEOTIDE SEQUENCE [LARGE SCALE GENOMIC DNA]</scope>
    <source>
        <strain evidence="2">CBS 568.67</strain>
    </source>
</reference>
<protein>
    <submittedName>
        <fullName evidence="2">Aste57867_1805 protein</fullName>
    </submittedName>
</protein>
<sequence length="206" mass="23221">MFKHATITPGQHTWARDEMVAIFGEENLDYEEDVGLPPVLGAHWLNIDPTTGVCRACELSIKPLNEWLPSNGNKDDGRNANKKEASEGEEINFAIAWDDIVYTMNYPLLCQHNGLHPETGSNFQDFEGFQDDVFYHLGAMHRAPKQRAMCSTVISPLKMYMEKELHDTKFVMIGTFEEGSIVWTTLVAGLTDDGYLVGAYLFWRGG</sequence>
<name>A0A485KB84_9STRA</name>
<dbReference type="Proteomes" id="UP000332933">
    <property type="component" value="Unassembled WGS sequence"/>
</dbReference>